<dbReference type="AlphaFoldDB" id="A0ABD0KN70"/>
<dbReference type="Proteomes" id="UP001519460">
    <property type="component" value="Unassembled WGS sequence"/>
</dbReference>
<accession>A0ABD0KN70</accession>
<dbReference type="EMBL" id="JACVVK020000150">
    <property type="protein sequence ID" value="KAK7488499.1"/>
    <property type="molecule type" value="Genomic_DNA"/>
</dbReference>
<organism evidence="2 3">
    <name type="scientific">Batillaria attramentaria</name>
    <dbReference type="NCBI Taxonomy" id="370345"/>
    <lineage>
        <taxon>Eukaryota</taxon>
        <taxon>Metazoa</taxon>
        <taxon>Spiralia</taxon>
        <taxon>Lophotrochozoa</taxon>
        <taxon>Mollusca</taxon>
        <taxon>Gastropoda</taxon>
        <taxon>Caenogastropoda</taxon>
        <taxon>Sorbeoconcha</taxon>
        <taxon>Cerithioidea</taxon>
        <taxon>Batillariidae</taxon>
        <taxon>Batillaria</taxon>
    </lineage>
</organism>
<sequence>MLQARHDKLTKSTPERITPQEDPAEYQSSFAGFCCKRGWLTVDDEIWEVDDVLQLGYREDKDLAVHDVCGGCQVTLGPDDGQASVTSRRTWCRGKPHYHLLHVSHLRSGRQISTRPVLSPLLSQAPAPASLMQNTRTLDNPILRPGKCLLTIKCATQMPLLRPLCYEEDGLAPGTIGRNSI</sequence>
<proteinExistence type="predicted"/>
<keyword evidence="3" id="KW-1185">Reference proteome</keyword>
<protein>
    <submittedName>
        <fullName evidence="2">Uncharacterized protein</fullName>
    </submittedName>
</protein>
<feature type="compositionally biased region" description="Basic and acidic residues" evidence="1">
    <location>
        <begin position="1"/>
        <end position="14"/>
    </location>
</feature>
<evidence type="ECO:0000313" key="3">
    <source>
        <dbReference type="Proteomes" id="UP001519460"/>
    </source>
</evidence>
<evidence type="ECO:0000313" key="2">
    <source>
        <dbReference type="EMBL" id="KAK7488499.1"/>
    </source>
</evidence>
<comment type="caution">
    <text evidence="2">The sequence shown here is derived from an EMBL/GenBank/DDBJ whole genome shotgun (WGS) entry which is preliminary data.</text>
</comment>
<gene>
    <name evidence="2" type="ORF">BaRGS_00020284</name>
</gene>
<feature type="region of interest" description="Disordered" evidence="1">
    <location>
        <begin position="1"/>
        <end position="23"/>
    </location>
</feature>
<reference evidence="2 3" key="1">
    <citation type="journal article" date="2023" name="Sci. Data">
        <title>Genome assembly of the Korean intertidal mud-creeper Batillaria attramentaria.</title>
        <authorList>
            <person name="Patra A.K."/>
            <person name="Ho P.T."/>
            <person name="Jun S."/>
            <person name="Lee S.J."/>
            <person name="Kim Y."/>
            <person name="Won Y.J."/>
        </authorList>
    </citation>
    <scope>NUCLEOTIDE SEQUENCE [LARGE SCALE GENOMIC DNA]</scope>
    <source>
        <strain evidence="2">Wonlab-2016</strain>
    </source>
</reference>
<evidence type="ECO:0000256" key="1">
    <source>
        <dbReference type="SAM" id="MobiDB-lite"/>
    </source>
</evidence>
<name>A0ABD0KN70_9CAEN</name>